<dbReference type="VEuPathDB" id="FungiDB:FUN_008446"/>
<name>A0A2I1HS80_9GLOM</name>
<dbReference type="VEuPathDB" id="FungiDB:RhiirFUN_011835"/>
<evidence type="ECO:0000313" key="3">
    <source>
        <dbReference type="Proteomes" id="UP000234323"/>
    </source>
</evidence>
<reference evidence="2 3" key="1">
    <citation type="submission" date="2015-10" db="EMBL/GenBank/DDBJ databases">
        <title>Genome analyses suggest a sexual origin of heterokaryosis in a supposedly ancient asexual fungus.</title>
        <authorList>
            <person name="Ropars J."/>
            <person name="Sedzielewska K."/>
            <person name="Noel J."/>
            <person name="Charron P."/>
            <person name="Farinelli L."/>
            <person name="Marton T."/>
            <person name="Kruger M."/>
            <person name="Pelin A."/>
            <person name="Brachmann A."/>
            <person name="Corradi N."/>
        </authorList>
    </citation>
    <scope>NUCLEOTIDE SEQUENCE [LARGE SCALE GENOMIC DNA]</scope>
    <source>
        <strain evidence="2 3">A4</strain>
    </source>
</reference>
<organism evidence="2 3">
    <name type="scientific">Rhizophagus irregularis</name>
    <dbReference type="NCBI Taxonomy" id="588596"/>
    <lineage>
        <taxon>Eukaryota</taxon>
        <taxon>Fungi</taxon>
        <taxon>Fungi incertae sedis</taxon>
        <taxon>Mucoromycota</taxon>
        <taxon>Glomeromycotina</taxon>
        <taxon>Glomeromycetes</taxon>
        <taxon>Glomerales</taxon>
        <taxon>Glomeraceae</taxon>
        <taxon>Rhizophagus</taxon>
    </lineage>
</organism>
<keyword evidence="3" id="KW-1185">Reference proteome</keyword>
<dbReference type="VEuPathDB" id="FungiDB:RhiirA1_542113"/>
<dbReference type="AlphaFoldDB" id="A0A2I1HS80"/>
<dbReference type="EMBL" id="LLXI01005799">
    <property type="protein sequence ID" value="PKY61741.1"/>
    <property type="molecule type" value="Genomic_DNA"/>
</dbReference>
<accession>A0A2I1HS80</accession>
<dbReference type="VEuPathDB" id="FungiDB:FUN_008155"/>
<dbReference type="Proteomes" id="UP000234323">
    <property type="component" value="Unassembled WGS sequence"/>
</dbReference>
<evidence type="ECO:0000256" key="1">
    <source>
        <dbReference type="SAM" id="MobiDB-lite"/>
    </source>
</evidence>
<gene>
    <name evidence="2" type="ORF">RhiirA4_487134</name>
</gene>
<dbReference type="VEuPathDB" id="FungiDB:RhiirFUN_022235"/>
<proteinExistence type="predicted"/>
<evidence type="ECO:0000313" key="2">
    <source>
        <dbReference type="EMBL" id="PKY61741.1"/>
    </source>
</evidence>
<feature type="region of interest" description="Disordered" evidence="1">
    <location>
        <begin position="216"/>
        <end position="251"/>
    </location>
</feature>
<comment type="caution">
    <text evidence="2">The sequence shown here is derived from an EMBL/GenBank/DDBJ whole genome shotgun (WGS) entry which is preliminary data.</text>
</comment>
<sequence length="339" mass="39424">MSLNENEVYEVQVYTRKYQIGTCFTCQKCLYCGKDLLFVNCHCNKYEKPAKNNRTAKVRGYRSLCYDTSNAQPFLKEFMSRSNLKFGYEVNLETSFYCSLYTACNSKISRENNKFEKEIKKEESSDLMVVNPVTELQLRISIKNGKELLPSILVNWSFDDTKYIDFSMKGNSEVGAETLLDNEITFEEFLKDYQHYISNKKKVMIIVTMKDKKKNKKRREYKDDNLENTASEETEEEIQKPKSAQDIFKNNTDFETPPNHAIFSMLHSVKPVSYNSSNLNSNENSLLPTPNIIQNYISEVSSMNEFLKELDGKYGANKFTCISKIGIRQTLRDESKKFV</sequence>
<protein>
    <submittedName>
        <fullName evidence="2">Uncharacterized protein</fullName>
    </submittedName>
</protein>